<dbReference type="CDD" id="cd00498">
    <property type="entry name" value="Hsp33"/>
    <property type="match status" value="1"/>
</dbReference>
<keyword evidence="7" id="KW-1185">Reference proteome</keyword>
<keyword evidence="3" id="KW-1015">Disulfide bond</keyword>
<dbReference type="InterPro" id="IPR023212">
    <property type="entry name" value="Hsp33_helix_hairpin_bin_dom_sf"/>
</dbReference>
<evidence type="ECO:0000256" key="1">
    <source>
        <dbReference type="ARBA" id="ARBA00022490"/>
    </source>
</evidence>
<evidence type="ECO:0000313" key="6">
    <source>
        <dbReference type="EMBL" id="QQR41222.1"/>
    </source>
</evidence>
<dbReference type="Gene3D" id="1.10.287.480">
    <property type="entry name" value="helix hairpin bin"/>
    <property type="match status" value="1"/>
</dbReference>
<dbReference type="SUPFAM" id="SSF118352">
    <property type="entry name" value="HSP33 redox switch-like"/>
    <property type="match status" value="1"/>
</dbReference>
<reference evidence="6 7" key="1">
    <citation type="submission" date="2021-01" db="EMBL/GenBank/DDBJ databases">
        <title>Genome seq and assembly of Devosia sp. LEGU1.</title>
        <authorList>
            <person name="Chhetri G."/>
        </authorList>
    </citation>
    <scope>NUCLEOTIDE SEQUENCE [LARGE SCALE GENOMIC DNA]</scope>
    <source>
        <strain evidence="6 7">LEGU1</strain>
    </source>
</reference>
<name>A0ABX7CC01_9HYPH</name>
<gene>
    <name evidence="6" type="ORF">JI748_13015</name>
</gene>
<keyword evidence="4" id="KW-0143">Chaperone</keyword>
<sequence>MTENLLSSLGLDRPESGDDAVVPFTLDKLDTRGRVVRLGEALDTILSRHDYPLPVARLLGEAVVLSALIGSSLKFEGRFILQTQTDGPVNLIVVDFDAPDGMRGYARYDHDALLKASEEGRTSPAELLGKGHLAMTIDQGSHTERYQGIVALEGNSLEQVAHTYFMQSEQIPTLVRLAVAQMTTKGDHRPRWRAGGMLIQHLPANGISVMADLPGDGNYDNPETADPDFVEADGWSESKALLGTVADLELADPDLSPERLLFRLFHETGVRVFPPQALEERCTCSAERIEDMLATSFTNEDREEMAVDGEIEVVCEFCSTAYRFNPHQFEAKN</sequence>
<dbReference type="PANTHER" id="PTHR30111">
    <property type="entry name" value="33 KDA CHAPERONIN"/>
    <property type="match status" value="1"/>
</dbReference>
<evidence type="ECO:0000256" key="2">
    <source>
        <dbReference type="ARBA" id="ARBA00022833"/>
    </source>
</evidence>
<dbReference type="Pfam" id="PF01430">
    <property type="entry name" value="HSP33"/>
    <property type="match status" value="1"/>
</dbReference>
<proteinExistence type="predicted"/>
<evidence type="ECO:0000256" key="5">
    <source>
        <dbReference type="ARBA" id="ARBA00023284"/>
    </source>
</evidence>
<dbReference type="Gene3D" id="3.55.30.10">
    <property type="entry name" value="Hsp33 domain"/>
    <property type="match status" value="1"/>
</dbReference>
<dbReference type="PIRSF" id="PIRSF005261">
    <property type="entry name" value="Heat_shock_Hsp33"/>
    <property type="match status" value="1"/>
</dbReference>
<protein>
    <submittedName>
        <fullName evidence="6">Hsp33 family molecular chaperone</fullName>
    </submittedName>
</protein>
<keyword evidence="2" id="KW-0862">Zinc</keyword>
<accession>A0ABX7CC01</accession>
<dbReference type="RefSeq" id="WP_201637318.1">
    <property type="nucleotide sequence ID" value="NZ_CP068046.1"/>
</dbReference>
<dbReference type="InterPro" id="IPR016154">
    <property type="entry name" value="Heat_shock_Hsp33_C"/>
</dbReference>
<organism evidence="6 7">
    <name type="scientific">Devosia rhizoryzae</name>
    <dbReference type="NCBI Taxonomy" id="2774137"/>
    <lineage>
        <taxon>Bacteria</taxon>
        <taxon>Pseudomonadati</taxon>
        <taxon>Pseudomonadota</taxon>
        <taxon>Alphaproteobacteria</taxon>
        <taxon>Hyphomicrobiales</taxon>
        <taxon>Devosiaceae</taxon>
        <taxon>Devosia</taxon>
    </lineage>
</organism>
<dbReference type="PANTHER" id="PTHR30111:SF1">
    <property type="entry name" value="33 KDA CHAPERONIN"/>
    <property type="match status" value="1"/>
</dbReference>
<dbReference type="Gene3D" id="3.90.1280.10">
    <property type="entry name" value="HSP33 redox switch-like"/>
    <property type="match status" value="1"/>
</dbReference>
<dbReference type="EMBL" id="CP068046">
    <property type="protein sequence ID" value="QQR41222.1"/>
    <property type="molecule type" value="Genomic_DNA"/>
</dbReference>
<dbReference type="NCBIfam" id="NF002386">
    <property type="entry name" value="PRK01402.1"/>
    <property type="match status" value="1"/>
</dbReference>
<evidence type="ECO:0000256" key="3">
    <source>
        <dbReference type="ARBA" id="ARBA00023157"/>
    </source>
</evidence>
<evidence type="ECO:0000256" key="4">
    <source>
        <dbReference type="ARBA" id="ARBA00023186"/>
    </source>
</evidence>
<dbReference type="Proteomes" id="UP000595857">
    <property type="component" value="Chromosome"/>
</dbReference>
<keyword evidence="5" id="KW-0676">Redox-active center</keyword>
<evidence type="ECO:0000313" key="7">
    <source>
        <dbReference type="Proteomes" id="UP000595857"/>
    </source>
</evidence>
<dbReference type="InterPro" id="IPR000397">
    <property type="entry name" value="Heat_shock_Hsp33"/>
</dbReference>
<dbReference type="SUPFAM" id="SSF64397">
    <property type="entry name" value="Hsp33 domain"/>
    <property type="match status" value="1"/>
</dbReference>
<dbReference type="InterPro" id="IPR016153">
    <property type="entry name" value="Heat_shock_Hsp33_N"/>
</dbReference>
<keyword evidence="1" id="KW-0963">Cytoplasm</keyword>